<protein>
    <submittedName>
        <fullName evidence="2">Uncharacterized protein</fullName>
    </submittedName>
</protein>
<proteinExistence type="predicted"/>
<sequence length="58" mass="6360">MWWRTGRARPQLPTRRMAAAVLLPPEVFALQPPRRPPAAAVPMVTPTGRAPVLPTIHG</sequence>
<name>A0A1Z5RL97_SORBI</name>
<evidence type="ECO:0000313" key="2">
    <source>
        <dbReference type="EMBL" id="OQU84530.1"/>
    </source>
</evidence>
<feature type="compositionally biased region" description="Low complexity" evidence="1">
    <location>
        <begin position="37"/>
        <end position="47"/>
    </location>
</feature>
<dbReference type="InParanoid" id="A0A1Z5RL97"/>
<organism evidence="2 3">
    <name type="scientific">Sorghum bicolor</name>
    <name type="common">Sorghum</name>
    <name type="synonym">Sorghum vulgare</name>
    <dbReference type="NCBI Taxonomy" id="4558"/>
    <lineage>
        <taxon>Eukaryota</taxon>
        <taxon>Viridiplantae</taxon>
        <taxon>Streptophyta</taxon>
        <taxon>Embryophyta</taxon>
        <taxon>Tracheophyta</taxon>
        <taxon>Spermatophyta</taxon>
        <taxon>Magnoliopsida</taxon>
        <taxon>Liliopsida</taxon>
        <taxon>Poales</taxon>
        <taxon>Poaceae</taxon>
        <taxon>PACMAD clade</taxon>
        <taxon>Panicoideae</taxon>
        <taxon>Andropogonodae</taxon>
        <taxon>Andropogoneae</taxon>
        <taxon>Sorghinae</taxon>
        <taxon>Sorghum</taxon>
    </lineage>
</organism>
<gene>
    <name evidence="2" type="ORF">SORBI_3004G071750</name>
</gene>
<feature type="region of interest" description="Disordered" evidence="1">
    <location>
        <begin position="33"/>
        <end position="58"/>
    </location>
</feature>
<reference evidence="2 3" key="1">
    <citation type="journal article" date="2009" name="Nature">
        <title>The Sorghum bicolor genome and the diversification of grasses.</title>
        <authorList>
            <person name="Paterson A.H."/>
            <person name="Bowers J.E."/>
            <person name="Bruggmann R."/>
            <person name="Dubchak I."/>
            <person name="Grimwood J."/>
            <person name="Gundlach H."/>
            <person name="Haberer G."/>
            <person name="Hellsten U."/>
            <person name="Mitros T."/>
            <person name="Poliakov A."/>
            <person name="Schmutz J."/>
            <person name="Spannagl M."/>
            <person name="Tang H."/>
            <person name="Wang X."/>
            <person name="Wicker T."/>
            <person name="Bharti A.K."/>
            <person name="Chapman J."/>
            <person name="Feltus F.A."/>
            <person name="Gowik U."/>
            <person name="Grigoriev I.V."/>
            <person name="Lyons E."/>
            <person name="Maher C.A."/>
            <person name="Martis M."/>
            <person name="Narechania A."/>
            <person name="Otillar R.P."/>
            <person name="Penning B.W."/>
            <person name="Salamov A.A."/>
            <person name="Wang Y."/>
            <person name="Zhang L."/>
            <person name="Carpita N.C."/>
            <person name="Freeling M."/>
            <person name="Gingle A.R."/>
            <person name="Hash C.T."/>
            <person name="Keller B."/>
            <person name="Klein P."/>
            <person name="Kresovich S."/>
            <person name="McCann M.C."/>
            <person name="Ming R."/>
            <person name="Peterson D.G."/>
            <person name="Mehboob-ur-Rahman"/>
            <person name="Ware D."/>
            <person name="Westhoff P."/>
            <person name="Mayer K.F."/>
            <person name="Messing J."/>
            <person name="Rokhsar D.S."/>
        </authorList>
    </citation>
    <scope>NUCLEOTIDE SEQUENCE [LARGE SCALE GENOMIC DNA]</scope>
    <source>
        <strain evidence="3">cv. BTx623</strain>
    </source>
</reference>
<evidence type="ECO:0000256" key="1">
    <source>
        <dbReference type="SAM" id="MobiDB-lite"/>
    </source>
</evidence>
<dbReference type="Gramene" id="OQU84530">
    <property type="protein sequence ID" value="OQU84530"/>
    <property type="gene ID" value="SORBI_3004G071750"/>
</dbReference>
<evidence type="ECO:0000313" key="3">
    <source>
        <dbReference type="Proteomes" id="UP000000768"/>
    </source>
</evidence>
<keyword evidence="3" id="KW-1185">Reference proteome</keyword>
<dbReference type="EMBL" id="CM000763">
    <property type="protein sequence ID" value="OQU84530.1"/>
    <property type="molecule type" value="Genomic_DNA"/>
</dbReference>
<accession>A0A1Z5RL97</accession>
<reference evidence="3" key="2">
    <citation type="journal article" date="2018" name="Plant J.">
        <title>The Sorghum bicolor reference genome: improved assembly, gene annotations, a transcriptome atlas, and signatures of genome organization.</title>
        <authorList>
            <person name="McCormick R.F."/>
            <person name="Truong S.K."/>
            <person name="Sreedasyam A."/>
            <person name="Jenkins J."/>
            <person name="Shu S."/>
            <person name="Sims D."/>
            <person name="Kennedy M."/>
            <person name="Amirebrahimi M."/>
            <person name="Weers B.D."/>
            <person name="McKinley B."/>
            <person name="Mattison A."/>
            <person name="Morishige D.T."/>
            <person name="Grimwood J."/>
            <person name="Schmutz J."/>
            <person name="Mullet J.E."/>
        </authorList>
    </citation>
    <scope>NUCLEOTIDE SEQUENCE [LARGE SCALE GENOMIC DNA]</scope>
    <source>
        <strain evidence="3">cv. BTx623</strain>
    </source>
</reference>
<dbReference type="AlphaFoldDB" id="A0A1Z5RL97"/>
<dbReference type="Proteomes" id="UP000000768">
    <property type="component" value="Chromosome 4"/>
</dbReference>